<dbReference type="STRING" id="348802.A0A0D2F201"/>
<protein>
    <submittedName>
        <fullName evidence="2">Uncharacterized protein</fullName>
    </submittedName>
</protein>
<dbReference type="Proteomes" id="UP000054342">
    <property type="component" value="Unassembled WGS sequence"/>
</dbReference>
<gene>
    <name evidence="2" type="ORF">PV05_01126</name>
</gene>
<feature type="compositionally biased region" description="Basic and acidic residues" evidence="1">
    <location>
        <begin position="233"/>
        <end position="246"/>
    </location>
</feature>
<name>A0A0D2F201_9EURO</name>
<evidence type="ECO:0000313" key="2">
    <source>
        <dbReference type="EMBL" id="KIW60950.1"/>
    </source>
</evidence>
<feature type="region of interest" description="Disordered" evidence="1">
    <location>
        <begin position="421"/>
        <end position="586"/>
    </location>
</feature>
<feature type="compositionally biased region" description="Basic and acidic residues" evidence="1">
    <location>
        <begin position="538"/>
        <end position="560"/>
    </location>
</feature>
<sequence>MSAMEIDSVWRAAFGDATTRPALYASEELNEDGFQPLNDPQSFVMNISNFKRKQLYAASANNQFAMKLAQDEYLDLERQISRIKGKDTTKNPQDLPAPDVFEERKEAALYGYKYEPNKPALLIAGIPGLRSADDLSEREKHDVRLFQEPFEQGGFVPKEREYKAMVAKGRNPKNLDGWDPVVKNGQALYPKQQVHHDEYSITYVKRNVDENGEIIRPVSPASEASGGTPSMAVDKRLTRTRFDGRKVPPTRDVSEAPSALSTPSKKRSNTPATDVREDTPTGKRRKLNGVVPDENRPKHPNQYTKGRPGYGNVPPNPDRPKHPNQYTKAREMAAQNTAAAPPAQTPSKPAGSKPAWQGLSADELRKRKWTDEELLEAIKQDYLWLSMEGPAKAEEIKTKILNGINPVRSFSMLSKWEQWRAENRAKRPRTKKDVAEGTPDAVKEPNESSRPKRAAAAKIKQLAEPDSAQTTPATTPAPETIPNGIVPEDIKGSGGSSSRSTRKRGGLDLKMLMNNGDSGDELQRGTETRRSSKSSRASKHEGAGSDEIEKGFPDLLKEESDSMIVVNGNPEPPRRRSLRNMRRSSE</sequence>
<dbReference type="OrthoDB" id="4115400at2759"/>
<reference evidence="2 3" key="1">
    <citation type="submission" date="2015-01" db="EMBL/GenBank/DDBJ databases">
        <title>The Genome Sequence of Exophiala xenobiotica CBS118157.</title>
        <authorList>
            <consortium name="The Broad Institute Genomics Platform"/>
            <person name="Cuomo C."/>
            <person name="de Hoog S."/>
            <person name="Gorbushina A."/>
            <person name="Stielow B."/>
            <person name="Teixiera M."/>
            <person name="Abouelleil A."/>
            <person name="Chapman S.B."/>
            <person name="Priest M."/>
            <person name="Young S.K."/>
            <person name="Wortman J."/>
            <person name="Nusbaum C."/>
            <person name="Birren B."/>
        </authorList>
    </citation>
    <scope>NUCLEOTIDE SEQUENCE [LARGE SCALE GENOMIC DNA]</scope>
    <source>
        <strain evidence="2 3">CBS 118157</strain>
    </source>
</reference>
<dbReference type="GeneID" id="25323034"/>
<feature type="region of interest" description="Disordered" evidence="1">
    <location>
        <begin position="217"/>
        <end position="369"/>
    </location>
</feature>
<feature type="compositionally biased region" description="Basic and acidic residues" evidence="1">
    <location>
        <begin position="521"/>
        <end position="530"/>
    </location>
</feature>
<accession>A0A0D2F201</accession>
<keyword evidence="3" id="KW-1185">Reference proteome</keyword>
<dbReference type="RefSeq" id="XP_013321534.1">
    <property type="nucleotide sequence ID" value="XM_013466080.1"/>
</dbReference>
<feature type="compositionally biased region" description="Low complexity" evidence="1">
    <location>
        <begin position="465"/>
        <end position="482"/>
    </location>
</feature>
<dbReference type="EMBL" id="KN847317">
    <property type="protein sequence ID" value="KIW60950.1"/>
    <property type="molecule type" value="Genomic_DNA"/>
</dbReference>
<proteinExistence type="predicted"/>
<organism evidence="2 3">
    <name type="scientific">Exophiala xenobiotica</name>
    <dbReference type="NCBI Taxonomy" id="348802"/>
    <lineage>
        <taxon>Eukaryota</taxon>
        <taxon>Fungi</taxon>
        <taxon>Dikarya</taxon>
        <taxon>Ascomycota</taxon>
        <taxon>Pezizomycotina</taxon>
        <taxon>Eurotiomycetes</taxon>
        <taxon>Chaetothyriomycetidae</taxon>
        <taxon>Chaetothyriales</taxon>
        <taxon>Herpotrichiellaceae</taxon>
        <taxon>Exophiala</taxon>
    </lineage>
</organism>
<dbReference type="AlphaFoldDB" id="A0A0D2F201"/>
<evidence type="ECO:0000313" key="3">
    <source>
        <dbReference type="Proteomes" id="UP000054342"/>
    </source>
</evidence>
<evidence type="ECO:0000256" key="1">
    <source>
        <dbReference type="SAM" id="MobiDB-lite"/>
    </source>
</evidence>
<feature type="compositionally biased region" description="Basic residues" evidence="1">
    <location>
        <begin position="575"/>
        <end position="586"/>
    </location>
</feature>
<feature type="compositionally biased region" description="Low complexity" evidence="1">
    <location>
        <begin position="333"/>
        <end position="350"/>
    </location>
</feature>
<feature type="compositionally biased region" description="Basic and acidic residues" evidence="1">
    <location>
        <begin position="421"/>
        <end position="450"/>
    </location>
</feature>
<dbReference type="HOGENOM" id="CLU_496948_0_0_1"/>